<keyword evidence="2" id="KW-1185">Reference proteome</keyword>
<evidence type="ECO:0000313" key="1">
    <source>
        <dbReference type="EMBL" id="MBD2843846.1"/>
    </source>
</evidence>
<reference evidence="1" key="1">
    <citation type="submission" date="2020-09" db="EMBL/GenBank/DDBJ databases">
        <title>A novel bacterium of genus Paenibacillus, isolated from South China Sea.</title>
        <authorList>
            <person name="Huang H."/>
            <person name="Mo K."/>
            <person name="Hu Y."/>
        </authorList>
    </citation>
    <scope>NUCLEOTIDE SEQUENCE</scope>
    <source>
        <strain evidence="1">IB182496</strain>
    </source>
</reference>
<dbReference type="AlphaFoldDB" id="A0A927BQ22"/>
<dbReference type="Gene3D" id="2.60.120.560">
    <property type="entry name" value="Exo-inulinase, domain 1"/>
    <property type="match status" value="1"/>
</dbReference>
<evidence type="ECO:0000313" key="2">
    <source>
        <dbReference type="Proteomes" id="UP000621560"/>
    </source>
</evidence>
<gene>
    <name evidence="1" type="ORF">IDH44_01465</name>
</gene>
<sequence>MTTTTITLLHERFSDFAIGPFPYDPKHSALGEYHYYPNPGYTGDWHDPVVYYGWLGPTWIVTEYAGAHYMEQTRPQAAIRPEWPLLVKGDPSWRDYTLQAQVRPLSTASHTGIVCRYQHGRRYYFLGLEGGRLRLLKRDQESVHELASADFAYDCDHSYELRVVCAGDRLRGYVDGALLLEARDGAYAHGKIGLSARMPAQYADVQVTMEPAAHAAWLAARQVDEAELAELRAAQPQPRLWKALDLGGYGTARELRFGHLLGTDEWHIVLAQHQKRGHKDAYAHISCLTAINLDGEVLWQLGEPSPLDDHALLSADLPLQICDIDGDGFEEVIVARNFMLMILDGRTGQVKAQIRTPRSDAPDESLYVVPHGAYAFDRINVDAIRICNFSGNPQPTDILIKDRYSRVWAYNNKLEPLWHFHEGITGHFPYTVDIDGDGREEMFVGYHLVDHDGTLLATLPVETDHTDEILIGRWDPDAPEPQIAIASGDEGFMIADLQGRLLRKEMIGHAQRVSIGNYRPDLAGLEICVTTYWGNQGIVYLFDCKGELLHQFEPTSNGNVITPVNWTGDGRDLVLLSGSVRHGGLIDGHGRRVVGFPDDGHPEQCAEVIDLTGDGRDEIVLWDRQRLYIYTQDRPASADPVVVPRKYPHYNASNYRGEFNYPASGLPQGDGAGS</sequence>
<accession>A0A927BQ22</accession>
<dbReference type="RefSeq" id="WP_190913993.1">
    <property type="nucleotide sequence ID" value="NZ_JACXIZ010000005.1"/>
</dbReference>
<dbReference type="Gene3D" id="2.130.10.10">
    <property type="entry name" value="YVTN repeat-like/Quinoprotein amine dehydrogenase"/>
    <property type="match status" value="1"/>
</dbReference>
<proteinExistence type="predicted"/>
<dbReference type="Proteomes" id="UP000621560">
    <property type="component" value="Unassembled WGS sequence"/>
</dbReference>
<organism evidence="1 2">
    <name type="scientific">Paenibacillus sabuli</name>
    <dbReference type="NCBI Taxonomy" id="2772509"/>
    <lineage>
        <taxon>Bacteria</taxon>
        <taxon>Bacillati</taxon>
        <taxon>Bacillota</taxon>
        <taxon>Bacilli</taxon>
        <taxon>Bacillales</taxon>
        <taxon>Paenibacillaceae</taxon>
        <taxon>Paenibacillus</taxon>
    </lineage>
</organism>
<dbReference type="InterPro" id="IPR015943">
    <property type="entry name" value="WD40/YVTN_repeat-like_dom_sf"/>
</dbReference>
<dbReference type="InterPro" id="IPR011047">
    <property type="entry name" value="Quinoprotein_ADH-like_sf"/>
</dbReference>
<dbReference type="EMBL" id="JACXIZ010000005">
    <property type="protein sequence ID" value="MBD2843846.1"/>
    <property type="molecule type" value="Genomic_DNA"/>
</dbReference>
<dbReference type="SUPFAM" id="SSF50998">
    <property type="entry name" value="Quinoprotein alcohol dehydrogenase-like"/>
    <property type="match status" value="1"/>
</dbReference>
<name>A0A927BQ22_9BACL</name>
<comment type="caution">
    <text evidence="1">The sequence shown here is derived from an EMBL/GenBank/DDBJ whole genome shotgun (WGS) entry which is preliminary data.</text>
</comment>
<protein>
    <submittedName>
        <fullName evidence="1">Uncharacterized protein</fullName>
    </submittedName>
</protein>